<organism evidence="2 3">
    <name type="scientific">Hibiscus sabdariffa</name>
    <name type="common">roselle</name>
    <dbReference type="NCBI Taxonomy" id="183260"/>
    <lineage>
        <taxon>Eukaryota</taxon>
        <taxon>Viridiplantae</taxon>
        <taxon>Streptophyta</taxon>
        <taxon>Embryophyta</taxon>
        <taxon>Tracheophyta</taxon>
        <taxon>Spermatophyta</taxon>
        <taxon>Magnoliopsida</taxon>
        <taxon>eudicotyledons</taxon>
        <taxon>Gunneridae</taxon>
        <taxon>Pentapetalae</taxon>
        <taxon>rosids</taxon>
        <taxon>malvids</taxon>
        <taxon>Malvales</taxon>
        <taxon>Malvaceae</taxon>
        <taxon>Malvoideae</taxon>
        <taxon>Hibiscus</taxon>
    </lineage>
</organism>
<dbReference type="InterPro" id="IPR009769">
    <property type="entry name" value="EDR2_C"/>
</dbReference>
<proteinExistence type="predicted"/>
<protein>
    <recommendedName>
        <fullName evidence="1">Protein ENHANCED DISEASE RESISTANCE 2 C-terminal domain-containing protein</fullName>
    </recommendedName>
</protein>
<dbReference type="EMBL" id="JBBPBM010000028">
    <property type="protein sequence ID" value="KAK8537448.1"/>
    <property type="molecule type" value="Genomic_DNA"/>
</dbReference>
<dbReference type="Pfam" id="PF07059">
    <property type="entry name" value="EDR2_C"/>
    <property type="match status" value="1"/>
</dbReference>
<evidence type="ECO:0000313" key="3">
    <source>
        <dbReference type="Proteomes" id="UP001472677"/>
    </source>
</evidence>
<gene>
    <name evidence="2" type="ORF">V6N12_043610</name>
</gene>
<accession>A0ABR2DEU4</accession>
<keyword evidence="3" id="KW-1185">Reference proteome</keyword>
<evidence type="ECO:0000259" key="1">
    <source>
        <dbReference type="Pfam" id="PF07059"/>
    </source>
</evidence>
<comment type="caution">
    <text evidence="2">The sequence shown here is derived from an EMBL/GenBank/DDBJ whole genome shotgun (WGS) entry which is preliminary data.</text>
</comment>
<dbReference type="PANTHER" id="PTHR31558:SF40">
    <property type="entry name" value="EXPRESSED PROTEIN"/>
    <property type="match status" value="1"/>
</dbReference>
<evidence type="ECO:0000313" key="2">
    <source>
        <dbReference type="EMBL" id="KAK8537448.1"/>
    </source>
</evidence>
<dbReference type="Proteomes" id="UP001472677">
    <property type="component" value="Unassembled WGS sequence"/>
</dbReference>
<sequence length="557" mass="62651">MSHRCKNKKGIIINNPQSDGRCRFHGVAAHERGINQRDGDTEGGILRGGNSCFSFIGSNHVLQRSVLLFWNDLKLKVLPRNSSALCLLHLHQFCKRQGKIASSVPDVCVKRMSDAGSHVTEFAVSEYVHLDFEKGASTTCNRRRSEKSNMSFHLRQLQWNHSQIDANGRCQEEVWFDSVSIIESESDDDSGSVYGDAFSSLGSSVGNISNAQVVQYESSCIVENGSKHEIFYESYSCKGHRDGSVNLGDKTQDSRKKSTVIMLSVKRKSFEAGAAERYLYRPRAGLIIPCSVEKLTVGSWSEISPSLFKLRGKNFFRDKQKLPAPDCSPYVPIGVNLFVCPRKVNHIAQHLELPLVKPHEKVPALLIVNIQVPTYPASMFLGDANGEGLSLVLYFKVSDTFDKDISPHFQDSIKKFIEDEMEKVKGFAKESTVPYRERLKILAGLVNPDELQLSTAEKKLIQAYNDKPVLTRPQHSFYKGPNYFEIDLDIHRFSYISRKGLESFLDRMKNGIINLGLTIQAQKPEELPEQALCCLRLNKIDFVNRGQIPTIVTVNDD</sequence>
<dbReference type="PANTHER" id="PTHR31558">
    <property type="entry name" value="CW14 PROTEIN"/>
    <property type="match status" value="1"/>
</dbReference>
<feature type="domain" description="Protein ENHANCED DISEASE RESISTANCE 2 C-terminal" evidence="1">
    <location>
        <begin position="300"/>
        <end position="541"/>
    </location>
</feature>
<name>A0ABR2DEU4_9ROSI</name>
<reference evidence="2 3" key="1">
    <citation type="journal article" date="2024" name="G3 (Bethesda)">
        <title>Genome assembly of Hibiscus sabdariffa L. provides insights into metabolisms of medicinal natural products.</title>
        <authorList>
            <person name="Kim T."/>
        </authorList>
    </citation>
    <scope>NUCLEOTIDE SEQUENCE [LARGE SCALE GENOMIC DNA]</scope>
    <source>
        <strain evidence="2">TK-2024</strain>
        <tissue evidence="2">Old leaves</tissue>
    </source>
</reference>